<dbReference type="InterPro" id="IPR045051">
    <property type="entry name" value="SBT"/>
</dbReference>
<evidence type="ECO:0000256" key="11">
    <source>
        <dbReference type="PROSITE-ProRule" id="PRU01240"/>
    </source>
</evidence>
<evidence type="ECO:0000256" key="3">
    <source>
        <dbReference type="ARBA" id="ARBA00011073"/>
    </source>
</evidence>
<dbReference type="InterPro" id="IPR023828">
    <property type="entry name" value="Peptidase_S8_Ser-AS"/>
</dbReference>
<dbReference type="Pfam" id="PF00352">
    <property type="entry name" value="TBP"/>
    <property type="match status" value="2"/>
</dbReference>
<keyword evidence="8" id="KW-0238">DNA-binding</keyword>
<dbReference type="InterPro" id="IPR012295">
    <property type="entry name" value="TBP_dom_sf"/>
</dbReference>
<comment type="similarity">
    <text evidence="3 11">Belongs to the peptidase S8 family.</text>
</comment>
<dbReference type="InterPro" id="IPR034197">
    <property type="entry name" value="Peptidases_S8_3"/>
</dbReference>
<proteinExistence type="inferred from homology"/>
<dbReference type="PROSITE" id="PS51892">
    <property type="entry name" value="SUBTILASE"/>
    <property type="match status" value="1"/>
</dbReference>
<feature type="domain" description="Peptidase S8/S53" evidence="12">
    <location>
        <begin position="67"/>
        <end position="493"/>
    </location>
</feature>
<dbReference type="InterPro" id="IPR030491">
    <property type="entry name" value="TBP_CS"/>
</dbReference>
<dbReference type="CDD" id="cd04852">
    <property type="entry name" value="Peptidases_S8_3"/>
    <property type="match status" value="1"/>
</dbReference>
<dbReference type="SUPFAM" id="SSF55945">
    <property type="entry name" value="TATA-box binding protein-like"/>
    <property type="match status" value="2"/>
</dbReference>
<accession>A0ABR0VRA9</accession>
<dbReference type="InterPro" id="IPR037045">
    <property type="entry name" value="S8pro/Inhibitor_I9_sf"/>
</dbReference>
<dbReference type="PANTHER" id="PTHR10795">
    <property type="entry name" value="PROPROTEIN CONVERTASE SUBTILISIN/KEXIN"/>
    <property type="match status" value="1"/>
</dbReference>
<name>A0ABR0VRA9_REHGL</name>
<comment type="caution">
    <text evidence="15">The sequence shown here is derived from an EMBL/GenBank/DDBJ whole genome shotgun (WGS) entry which is preliminary data.</text>
</comment>
<dbReference type="Gene3D" id="3.50.30.30">
    <property type="match status" value="1"/>
</dbReference>
<dbReference type="CDD" id="cd02120">
    <property type="entry name" value="PA_subtilisin_like"/>
    <property type="match status" value="1"/>
</dbReference>
<evidence type="ECO:0000256" key="8">
    <source>
        <dbReference type="ARBA" id="ARBA00023125"/>
    </source>
</evidence>
<evidence type="ECO:0000256" key="10">
    <source>
        <dbReference type="ARBA" id="ARBA00023242"/>
    </source>
</evidence>
<dbReference type="Pfam" id="PF05922">
    <property type="entry name" value="Inhibitor_I9"/>
    <property type="match status" value="1"/>
</dbReference>
<evidence type="ECO:0000256" key="6">
    <source>
        <dbReference type="ARBA" id="ARBA00022801"/>
    </source>
</evidence>
<feature type="active site" description="Charge relay system" evidence="11">
    <location>
        <position position="76"/>
    </location>
</feature>
<comment type="similarity">
    <text evidence="2">Belongs to the TBP family.</text>
</comment>
<dbReference type="InterPro" id="IPR036852">
    <property type="entry name" value="Peptidase_S8/S53_dom_sf"/>
</dbReference>
<feature type="active site" description="Charge relay system" evidence="11">
    <location>
        <position position="132"/>
    </location>
</feature>
<dbReference type="Pfam" id="PF17766">
    <property type="entry name" value="fn3_6"/>
    <property type="match status" value="1"/>
</dbReference>
<evidence type="ECO:0000256" key="2">
    <source>
        <dbReference type="ARBA" id="ARBA00005560"/>
    </source>
</evidence>
<feature type="domain" description="Inhibitor I9" evidence="13">
    <location>
        <begin position="1"/>
        <end position="42"/>
    </location>
</feature>
<keyword evidence="10" id="KW-0539">Nucleus</keyword>
<keyword evidence="16" id="KW-1185">Reference proteome</keyword>
<reference evidence="15 16" key="1">
    <citation type="journal article" date="2021" name="Comput. Struct. Biotechnol. J.">
        <title>De novo genome assembly of the potent medicinal plant Rehmannia glutinosa using nanopore technology.</title>
        <authorList>
            <person name="Ma L."/>
            <person name="Dong C."/>
            <person name="Song C."/>
            <person name="Wang X."/>
            <person name="Zheng X."/>
            <person name="Niu Y."/>
            <person name="Chen S."/>
            <person name="Feng W."/>
        </authorList>
    </citation>
    <scope>NUCLEOTIDE SEQUENCE [LARGE SCALE GENOMIC DNA]</scope>
    <source>
        <strain evidence="15">DH-2019</strain>
    </source>
</reference>
<keyword evidence="6 11" id="KW-0378">Hydrolase</keyword>
<evidence type="ECO:0000256" key="4">
    <source>
        <dbReference type="ARBA" id="ARBA00022670"/>
    </source>
</evidence>
<evidence type="ECO:0000256" key="7">
    <source>
        <dbReference type="ARBA" id="ARBA00022825"/>
    </source>
</evidence>
<evidence type="ECO:0000313" key="16">
    <source>
        <dbReference type="Proteomes" id="UP001318860"/>
    </source>
</evidence>
<dbReference type="Gene3D" id="3.30.70.80">
    <property type="entry name" value="Peptidase S8 propeptide/proteinase inhibitor I9"/>
    <property type="match status" value="1"/>
</dbReference>
<dbReference type="PROSITE" id="PS00138">
    <property type="entry name" value="SUBTILASE_SER"/>
    <property type="match status" value="1"/>
</dbReference>
<protein>
    <submittedName>
        <fullName evidence="15">Uncharacterized protein</fullName>
    </submittedName>
</protein>
<dbReference type="Proteomes" id="UP001318860">
    <property type="component" value="Unassembled WGS sequence"/>
</dbReference>
<keyword evidence="7 11" id="KW-0720">Serine protease</keyword>
<gene>
    <name evidence="15" type="ORF">DH2020_028455</name>
</gene>
<dbReference type="Pfam" id="PF00082">
    <property type="entry name" value="Peptidase_S8"/>
    <property type="match status" value="1"/>
</dbReference>
<dbReference type="SUPFAM" id="SSF52743">
    <property type="entry name" value="Subtilisin-like"/>
    <property type="match status" value="1"/>
</dbReference>
<dbReference type="CDD" id="cd04516">
    <property type="entry name" value="TBP_eukaryotes"/>
    <property type="match status" value="1"/>
</dbReference>
<keyword evidence="5" id="KW-0732">Signal</keyword>
<evidence type="ECO:0000256" key="9">
    <source>
        <dbReference type="ARBA" id="ARBA00023163"/>
    </source>
</evidence>
<evidence type="ECO:0000259" key="14">
    <source>
        <dbReference type="Pfam" id="PF17766"/>
    </source>
</evidence>
<dbReference type="PRINTS" id="PR00686">
    <property type="entry name" value="TIFACTORIID"/>
</dbReference>
<evidence type="ECO:0000313" key="15">
    <source>
        <dbReference type="EMBL" id="KAK6137796.1"/>
    </source>
</evidence>
<dbReference type="InterPro" id="IPR041469">
    <property type="entry name" value="Subtilisin-like_FN3"/>
</dbReference>
<dbReference type="PROSITE" id="PS00351">
    <property type="entry name" value="TFIID"/>
    <property type="match status" value="1"/>
</dbReference>
<feature type="domain" description="Subtilisin-like protease fibronectin type-III" evidence="14">
    <location>
        <begin position="577"/>
        <end position="673"/>
    </location>
</feature>
<evidence type="ECO:0000256" key="1">
    <source>
        <dbReference type="ARBA" id="ARBA00004123"/>
    </source>
</evidence>
<evidence type="ECO:0000259" key="13">
    <source>
        <dbReference type="Pfam" id="PF05922"/>
    </source>
</evidence>
<dbReference type="Gene3D" id="3.30.310.10">
    <property type="entry name" value="TATA-Binding Protein"/>
    <property type="match status" value="2"/>
</dbReference>
<feature type="active site" description="Charge relay system" evidence="11">
    <location>
        <position position="457"/>
    </location>
</feature>
<dbReference type="Gene3D" id="2.60.40.2310">
    <property type="match status" value="1"/>
</dbReference>
<dbReference type="InterPro" id="IPR000814">
    <property type="entry name" value="TBP"/>
</dbReference>
<evidence type="ECO:0000259" key="12">
    <source>
        <dbReference type="Pfam" id="PF00082"/>
    </source>
</evidence>
<dbReference type="InterPro" id="IPR000209">
    <property type="entry name" value="Peptidase_S8/S53_dom"/>
</dbReference>
<comment type="subcellular location">
    <subcellularLocation>
        <location evidence="1">Nucleus</location>
    </subcellularLocation>
</comment>
<sequence length="969" mass="106256">MLYNYKHMFSGFAAMLNASQATVLANTKGVISVFESEILQLHTTRSWDFMGLTLDSSEGTPLQLSHGDDIIVGVFDSGIWPESASFKEEPGMAPVPKYWKGKCVSGEQFNPKKLINKTKNPEYVSARDFLGHGTHTASTAVGSRAKDANVFGFARGTARGGAPRARLAVYKVCWNRNFDGTCTEEDVLAAFDEALHDGVHVISASFGKVPPLRAFFASSSDIGSFHAMQLGVSVVFSAGNAGPDPSLVGNVNPWSICVAASTMDRSFPTKILLDDGTSFVGEGLIANRITGILARARSYFIGGICDTRNWMNISVSGKILVCFSTDGRLSSEDAEFAARRANATALIFVQPLNRPIAVVSIIPVVRIDTIQGTKLHLLSNFTKVQILPSETVFKRSPAPVVSDFSSRGPSSISPDFLKPDISAPGISILAAWPPNIPPSIFPGDGRSVEWNFDSGTSMSCPHVSGVVALLKSAHPHWSPAAIRSALMTTAYNTDINGDDILVEASTKSSDPFDIGGGHINPVKALNPGLVYDMTTRDYVLFLCNNGYSEEQIQAMVICPVSTITSCPDQKVVEPDWNINYPSITVSNLKRTTTIKRTVRNVGRAKTAMYFVSTVNPNGVEVVVWPKILIFSPWKEEVTYYVTLKPLKVSRGRYDFGSITWCDGFHQVRSPLVVQVNTTGAVSSTNEVESAGHIPKGWKEANQLISPSILLELFQLSSKIMPLAVQYIYIYIYIYIYPFPVRNALQKLSMTDCLLMDYAIFAILDTCQYDIVSPVLGTMNIVSTVNLDCKLDLKAIALQARNAEYNPKRFAAVIMRIREPKTTALIFASGKMVCTGAKSEQQSKLAARKDFKIQNIVGSCDVKFPIRLEGLAYAHGAFSSVSDLLSSLCFIVDLYEPELFPGLIYRMKQPKIVLLIFVSGKIVLTGAKVREETYTAFENIYPVLTEFRKVQQWYGKGGFWSSFSLFPRLL</sequence>
<organism evidence="15 16">
    <name type="scientific">Rehmannia glutinosa</name>
    <name type="common">Chinese foxglove</name>
    <dbReference type="NCBI Taxonomy" id="99300"/>
    <lineage>
        <taxon>Eukaryota</taxon>
        <taxon>Viridiplantae</taxon>
        <taxon>Streptophyta</taxon>
        <taxon>Embryophyta</taxon>
        <taxon>Tracheophyta</taxon>
        <taxon>Spermatophyta</taxon>
        <taxon>Magnoliopsida</taxon>
        <taxon>eudicotyledons</taxon>
        <taxon>Gunneridae</taxon>
        <taxon>Pentapetalae</taxon>
        <taxon>asterids</taxon>
        <taxon>lamiids</taxon>
        <taxon>Lamiales</taxon>
        <taxon>Orobanchaceae</taxon>
        <taxon>Rehmannieae</taxon>
        <taxon>Rehmannia</taxon>
    </lineage>
</organism>
<dbReference type="InterPro" id="IPR010259">
    <property type="entry name" value="S8pro/Inhibitor_I9"/>
</dbReference>
<dbReference type="EMBL" id="JABTTQ020000799">
    <property type="protein sequence ID" value="KAK6137796.1"/>
    <property type="molecule type" value="Genomic_DNA"/>
</dbReference>
<evidence type="ECO:0000256" key="5">
    <source>
        <dbReference type="ARBA" id="ARBA00022729"/>
    </source>
</evidence>
<keyword evidence="9" id="KW-0804">Transcription</keyword>
<keyword evidence="4 11" id="KW-0645">Protease</keyword>
<dbReference type="Gene3D" id="3.40.50.200">
    <property type="entry name" value="Peptidase S8/S53 domain"/>
    <property type="match status" value="1"/>
</dbReference>
<dbReference type="InterPro" id="IPR033710">
    <property type="entry name" value="TBP_eukaryotic"/>
</dbReference>